<name>A0AAX3EYW4_MYCSY</name>
<dbReference type="GO" id="GO:0016020">
    <property type="term" value="C:membrane"/>
    <property type="evidence" value="ECO:0007669"/>
    <property type="project" value="TreeGrafter"/>
</dbReference>
<dbReference type="GO" id="GO:0052689">
    <property type="term" value="F:carboxylic ester hydrolase activity"/>
    <property type="evidence" value="ECO:0007669"/>
    <property type="project" value="UniProtKB-KW"/>
</dbReference>
<proteinExistence type="inferred from homology"/>
<evidence type="ECO:0000256" key="1">
    <source>
        <dbReference type="ARBA" id="ARBA00006989"/>
    </source>
</evidence>
<dbReference type="RefSeq" id="WP_267274324.1">
    <property type="nucleotide sequence ID" value="NZ_CP107525.1"/>
</dbReference>
<organism evidence="4 5">
    <name type="scientific">Mycoplasmopsis synoviae</name>
    <name type="common">Mycoplasma synoviae</name>
    <dbReference type="NCBI Taxonomy" id="2109"/>
    <lineage>
        <taxon>Bacteria</taxon>
        <taxon>Bacillati</taxon>
        <taxon>Mycoplasmatota</taxon>
        <taxon>Mycoplasmoidales</taxon>
        <taxon>Metamycoplasmataceae</taxon>
        <taxon>Mycoplasmopsis</taxon>
    </lineage>
</organism>
<reference evidence="4" key="1">
    <citation type="submission" date="2022-10" db="EMBL/GenBank/DDBJ databases">
        <authorList>
            <person name="Wei X."/>
        </authorList>
    </citation>
    <scope>NUCLEOTIDE SEQUENCE</scope>
    <source>
        <strain evidence="4">SD2</strain>
    </source>
</reference>
<dbReference type="PANTHER" id="PTHR43798">
    <property type="entry name" value="MONOACYLGLYCEROL LIPASE"/>
    <property type="match status" value="1"/>
</dbReference>
<dbReference type="PANTHER" id="PTHR43798:SF33">
    <property type="entry name" value="HYDROLASE, PUTATIVE (AFU_ORTHOLOGUE AFUA_2G14860)-RELATED"/>
    <property type="match status" value="1"/>
</dbReference>
<comment type="similarity">
    <text evidence="1">Belongs to the lipase/esterase LIP3/BchO family.</text>
</comment>
<protein>
    <submittedName>
        <fullName evidence="4">Alpha/beta hydrolase</fullName>
    </submittedName>
</protein>
<gene>
    <name evidence="4" type="ORF">OIE46_02085</name>
</gene>
<feature type="domain" description="AB hydrolase-1" evidence="3">
    <location>
        <begin position="18"/>
        <end position="246"/>
    </location>
</feature>
<dbReference type="InterPro" id="IPR029058">
    <property type="entry name" value="AB_hydrolase_fold"/>
</dbReference>
<dbReference type="EMBL" id="CP107525">
    <property type="protein sequence ID" value="UZW64154.1"/>
    <property type="molecule type" value="Genomic_DNA"/>
</dbReference>
<evidence type="ECO:0000313" key="4">
    <source>
        <dbReference type="EMBL" id="UZW64154.1"/>
    </source>
</evidence>
<keyword evidence="4" id="KW-0378">Hydrolase</keyword>
<dbReference type="AlphaFoldDB" id="A0AAX3EYW4"/>
<accession>A0AAX3EYW4</accession>
<sequence length="262" mass="30585">MIKYQYPYIFKNNNNFKNPVIFVHGFNSSPNCFSNFEMYWEKSNYYALAFPGNNNLKLSSNHEASVYQYAELLVEFILNNDLKDVILIGHSMGGGTISLAYKMRPDLIKKLIFLAPMNKTSLSLKDNYFDSYFPKTFQQYLKFIKNLYYDPSFINDSSWLKEQEKLFNSQDYNNETITKLGKSLPDTNLHNDIANAHLEIKVPSLLVLGEKDGVIDRDLCLSYFKKQVKNIKTCWIPKTGHMMFNENFPAFIKIVEDFILDE</sequence>
<reference evidence="4" key="2">
    <citation type="submission" date="2022-11" db="EMBL/GenBank/DDBJ databases">
        <title>complete genomes of mycoplasma synoviae ZX313 strain and SD2 strain.</title>
        <authorList>
            <person name="Zhong Q."/>
        </authorList>
    </citation>
    <scope>NUCLEOTIDE SEQUENCE</scope>
    <source>
        <strain evidence="4">SD2</strain>
    </source>
</reference>
<dbReference type="Proteomes" id="UP001164481">
    <property type="component" value="Chromosome"/>
</dbReference>
<evidence type="ECO:0000256" key="2">
    <source>
        <dbReference type="ARBA" id="ARBA00022487"/>
    </source>
</evidence>
<dbReference type="Gene3D" id="3.40.50.1820">
    <property type="entry name" value="alpha/beta hydrolase"/>
    <property type="match status" value="1"/>
</dbReference>
<dbReference type="SUPFAM" id="SSF53474">
    <property type="entry name" value="alpha/beta-Hydrolases"/>
    <property type="match status" value="1"/>
</dbReference>
<dbReference type="InterPro" id="IPR050266">
    <property type="entry name" value="AB_hydrolase_sf"/>
</dbReference>
<dbReference type="InterPro" id="IPR000073">
    <property type="entry name" value="AB_hydrolase_1"/>
</dbReference>
<evidence type="ECO:0000313" key="5">
    <source>
        <dbReference type="Proteomes" id="UP001164481"/>
    </source>
</evidence>
<dbReference type="Pfam" id="PF00561">
    <property type="entry name" value="Abhydrolase_1"/>
    <property type="match status" value="1"/>
</dbReference>
<evidence type="ECO:0000259" key="3">
    <source>
        <dbReference type="Pfam" id="PF00561"/>
    </source>
</evidence>
<keyword evidence="2" id="KW-0719">Serine esterase</keyword>